<gene>
    <name evidence="2" type="ORF">MERR_LOCUS37911</name>
</gene>
<accession>A0A6D2KFR0</accession>
<dbReference type="Gene3D" id="1.20.1280.50">
    <property type="match status" value="1"/>
</dbReference>
<dbReference type="OrthoDB" id="5319261at2759"/>
<keyword evidence="3" id="KW-1185">Reference proteome</keyword>
<evidence type="ECO:0000259" key="1">
    <source>
        <dbReference type="SMART" id="SM00256"/>
    </source>
</evidence>
<sequence>MKKRKKMDHEIPLDLLMEILIRLPAKSLRRFILVSKIWSSMIQSQVFIDYFFSISSTRPRFFVAFTNGCFAKYKDRRLFYYMSSSSSQSHEGHESSSSSSLVTSLDTIMPYLAVCDLYGSCSSIHGFIGCSLGVGLHQTSHCLTNLTKTSRSRYERHVLVLRSCL</sequence>
<reference evidence="2" key="1">
    <citation type="submission" date="2020-01" db="EMBL/GenBank/DDBJ databases">
        <authorList>
            <person name="Mishra B."/>
        </authorList>
    </citation>
    <scope>NUCLEOTIDE SEQUENCE [LARGE SCALE GENOMIC DNA]</scope>
</reference>
<dbReference type="Proteomes" id="UP000467841">
    <property type="component" value="Unassembled WGS sequence"/>
</dbReference>
<dbReference type="InterPro" id="IPR001810">
    <property type="entry name" value="F-box_dom"/>
</dbReference>
<feature type="domain" description="F-box" evidence="1">
    <location>
        <begin position="11"/>
        <end position="50"/>
    </location>
</feature>
<dbReference type="InterPro" id="IPR036047">
    <property type="entry name" value="F-box-like_dom_sf"/>
</dbReference>
<dbReference type="AlphaFoldDB" id="A0A6D2KFR0"/>
<dbReference type="PANTHER" id="PTHR31111">
    <property type="entry name" value="BNAA05G37150D PROTEIN-RELATED"/>
    <property type="match status" value="1"/>
</dbReference>
<dbReference type="SUPFAM" id="SSF81383">
    <property type="entry name" value="F-box domain"/>
    <property type="match status" value="1"/>
</dbReference>
<dbReference type="Pfam" id="PF00646">
    <property type="entry name" value="F-box"/>
    <property type="match status" value="1"/>
</dbReference>
<proteinExistence type="predicted"/>
<evidence type="ECO:0000313" key="2">
    <source>
        <dbReference type="EMBL" id="CAA7050676.1"/>
    </source>
</evidence>
<organism evidence="2 3">
    <name type="scientific">Microthlaspi erraticum</name>
    <dbReference type="NCBI Taxonomy" id="1685480"/>
    <lineage>
        <taxon>Eukaryota</taxon>
        <taxon>Viridiplantae</taxon>
        <taxon>Streptophyta</taxon>
        <taxon>Embryophyta</taxon>
        <taxon>Tracheophyta</taxon>
        <taxon>Spermatophyta</taxon>
        <taxon>Magnoliopsida</taxon>
        <taxon>eudicotyledons</taxon>
        <taxon>Gunneridae</taxon>
        <taxon>Pentapetalae</taxon>
        <taxon>rosids</taxon>
        <taxon>malvids</taxon>
        <taxon>Brassicales</taxon>
        <taxon>Brassicaceae</taxon>
        <taxon>Coluteocarpeae</taxon>
        <taxon>Microthlaspi</taxon>
    </lineage>
</organism>
<protein>
    <recommendedName>
        <fullName evidence="1">F-box domain-containing protein</fullName>
    </recommendedName>
</protein>
<name>A0A6D2KFR0_9BRAS</name>
<dbReference type="EMBL" id="CACVBM020001451">
    <property type="protein sequence ID" value="CAA7050676.1"/>
    <property type="molecule type" value="Genomic_DNA"/>
</dbReference>
<comment type="caution">
    <text evidence="2">The sequence shown here is derived from an EMBL/GenBank/DDBJ whole genome shotgun (WGS) entry which is preliminary data.</text>
</comment>
<evidence type="ECO:0000313" key="3">
    <source>
        <dbReference type="Proteomes" id="UP000467841"/>
    </source>
</evidence>
<dbReference type="SMART" id="SM00256">
    <property type="entry name" value="FBOX"/>
    <property type="match status" value="1"/>
</dbReference>
<dbReference type="PANTHER" id="PTHR31111:SF111">
    <property type="entry name" value="F-BOX DOMAIN-CONTAINING PROTEIN"/>
    <property type="match status" value="1"/>
</dbReference>